<reference evidence="7 8" key="2">
    <citation type="submission" date="2018-12" db="EMBL/GenBank/DDBJ databases">
        <title>Rhizobacter gummiphilus sp. nov., a rubber-degrading bacterium isolated from the soil of a botanical garden in Japan.</title>
        <authorList>
            <person name="Shunsuke S.S."/>
        </authorList>
    </citation>
    <scope>NUCLEOTIDE SEQUENCE [LARGE SCALE GENOMIC DNA]</scope>
    <source>
        <strain evidence="7 8">S-16</strain>
    </source>
</reference>
<dbReference type="PROSITE" id="PS00109">
    <property type="entry name" value="PROTEIN_KINASE_TYR"/>
    <property type="match status" value="1"/>
</dbReference>
<evidence type="ECO:0000259" key="6">
    <source>
        <dbReference type="PROSITE" id="PS51746"/>
    </source>
</evidence>
<dbReference type="PANTHER" id="PTHR43289:SF6">
    <property type="entry name" value="SERINE_THREONINE-PROTEIN KINASE NEKL-3"/>
    <property type="match status" value="1"/>
</dbReference>
<dbReference type="Gene3D" id="1.10.510.10">
    <property type="entry name" value="Transferase(Phosphotransferase) domain 1"/>
    <property type="match status" value="1"/>
</dbReference>
<evidence type="ECO:0000256" key="1">
    <source>
        <dbReference type="ARBA" id="ARBA00022679"/>
    </source>
</evidence>
<dbReference type="SUPFAM" id="SSF56112">
    <property type="entry name" value="Protein kinase-like (PK-like)"/>
    <property type="match status" value="1"/>
</dbReference>
<gene>
    <name evidence="7" type="ORF">DZC73_10225</name>
</gene>
<feature type="domain" description="PPM-type phosphatase" evidence="6">
    <location>
        <begin position="5"/>
        <end position="236"/>
    </location>
</feature>
<dbReference type="Gene3D" id="3.60.40.10">
    <property type="entry name" value="PPM-type phosphatase domain"/>
    <property type="match status" value="1"/>
</dbReference>
<keyword evidence="2" id="KW-0547">Nucleotide-binding</keyword>
<dbReference type="SMART" id="SM00331">
    <property type="entry name" value="PP2C_SIG"/>
    <property type="match status" value="1"/>
</dbReference>
<proteinExistence type="predicted"/>
<keyword evidence="8" id="KW-1185">Reference proteome</keyword>
<dbReference type="CDD" id="cd14014">
    <property type="entry name" value="STKc_PknB_like"/>
    <property type="match status" value="1"/>
</dbReference>
<feature type="domain" description="Protein kinase" evidence="5">
    <location>
        <begin position="269"/>
        <end position="534"/>
    </location>
</feature>
<dbReference type="InterPro" id="IPR001932">
    <property type="entry name" value="PPM-type_phosphatase-like_dom"/>
</dbReference>
<dbReference type="Proteomes" id="UP000267464">
    <property type="component" value="Unassembled WGS sequence"/>
</dbReference>
<evidence type="ECO:0000313" key="7">
    <source>
        <dbReference type="EMBL" id="RQP25207.1"/>
    </source>
</evidence>
<evidence type="ECO:0000259" key="5">
    <source>
        <dbReference type="PROSITE" id="PS50011"/>
    </source>
</evidence>
<protein>
    <submittedName>
        <fullName evidence="7">Bifunctional protein-serine/threonine kinase/phosphatase</fullName>
    </submittedName>
</protein>
<dbReference type="AlphaFoldDB" id="A0A3N7HSE9"/>
<evidence type="ECO:0000256" key="3">
    <source>
        <dbReference type="ARBA" id="ARBA00022777"/>
    </source>
</evidence>
<dbReference type="CDD" id="cd00143">
    <property type="entry name" value="PP2Cc"/>
    <property type="match status" value="1"/>
</dbReference>
<reference evidence="7 8" key="1">
    <citation type="submission" date="2018-08" db="EMBL/GenBank/DDBJ databases">
        <authorList>
            <person name="Khan S.A."/>
            <person name="Jeon C.O."/>
            <person name="Chun B.H."/>
            <person name="Jeong S.E."/>
        </authorList>
    </citation>
    <scope>NUCLEOTIDE SEQUENCE [LARGE SCALE GENOMIC DNA]</scope>
    <source>
        <strain evidence="7 8">S-16</strain>
    </source>
</reference>
<dbReference type="Gene3D" id="3.30.200.20">
    <property type="entry name" value="Phosphorylase Kinase, domain 1"/>
    <property type="match status" value="1"/>
</dbReference>
<dbReference type="PANTHER" id="PTHR43289">
    <property type="entry name" value="MITOGEN-ACTIVATED PROTEIN KINASE KINASE KINASE 20-RELATED"/>
    <property type="match status" value="1"/>
</dbReference>
<dbReference type="InterPro" id="IPR000719">
    <property type="entry name" value="Prot_kinase_dom"/>
</dbReference>
<dbReference type="Pfam" id="PF13672">
    <property type="entry name" value="PP2C_2"/>
    <property type="match status" value="1"/>
</dbReference>
<comment type="caution">
    <text evidence="7">The sequence shown here is derived from an EMBL/GenBank/DDBJ whole genome shotgun (WGS) entry which is preliminary data.</text>
</comment>
<dbReference type="InterPro" id="IPR011009">
    <property type="entry name" value="Kinase-like_dom_sf"/>
</dbReference>
<dbReference type="GO" id="GO:0004674">
    <property type="term" value="F:protein serine/threonine kinase activity"/>
    <property type="evidence" value="ECO:0007669"/>
    <property type="project" value="TreeGrafter"/>
</dbReference>
<dbReference type="InterPro" id="IPR008266">
    <property type="entry name" value="Tyr_kinase_AS"/>
</dbReference>
<keyword evidence="4" id="KW-0067">ATP-binding</keyword>
<dbReference type="SMART" id="SM00332">
    <property type="entry name" value="PP2Cc"/>
    <property type="match status" value="1"/>
</dbReference>
<keyword evidence="1" id="KW-0808">Transferase</keyword>
<dbReference type="SUPFAM" id="SSF81606">
    <property type="entry name" value="PP2C-like"/>
    <property type="match status" value="1"/>
</dbReference>
<evidence type="ECO:0000256" key="2">
    <source>
        <dbReference type="ARBA" id="ARBA00022741"/>
    </source>
</evidence>
<dbReference type="OrthoDB" id="9801841at2"/>
<dbReference type="EMBL" id="QUSW01000002">
    <property type="protein sequence ID" value="RQP25207.1"/>
    <property type="molecule type" value="Genomic_DNA"/>
</dbReference>
<organism evidence="7 8">
    <name type="scientific">Piscinibacter terrae</name>
    <dbReference type="NCBI Taxonomy" id="2496871"/>
    <lineage>
        <taxon>Bacteria</taxon>
        <taxon>Pseudomonadati</taxon>
        <taxon>Pseudomonadota</taxon>
        <taxon>Betaproteobacteria</taxon>
        <taxon>Burkholderiales</taxon>
        <taxon>Sphaerotilaceae</taxon>
        <taxon>Piscinibacter</taxon>
    </lineage>
</organism>
<evidence type="ECO:0000313" key="8">
    <source>
        <dbReference type="Proteomes" id="UP000267464"/>
    </source>
</evidence>
<dbReference type="GO" id="GO:0005524">
    <property type="term" value="F:ATP binding"/>
    <property type="evidence" value="ECO:0007669"/>
    <property type="project" value="UniProtKB-KW"/>
</dbReference>
<keyword evidence="3 7" id="KW-0418">Kinase</keyword>
<name>A0A3N7HSE9_9BURK</name>
<dbReference type="PROSITE" id="PS50011">
    <property type="entry name" value="PROTEIN_KINASE_DOM"/>
    <property type="match status" value="1"/>
</dbReference>
<accession>A0A3N7HSE9</accession>
<dbReference type="RefSeq" id="WP_124540116.1">
    <property type="nucleotide sequence ID" value="NZ_QUSW01000002.1"/>
</dbReference>
<sequence length="574" mass="63941">MLKVRVGQHSDKGRKKVNQDFYGASSPAEPLLSAKGVAVALADGISSSDVSQVASEFAVMGFLDDYYCTSQAWSVRRSVERMLAATNSWLHSRTQQSPYRENMDRGYVCTLSALVLKAHTAHVFHVGDARVYRLQDGAMEQLTTDHRVQVSEHQSYLSRAVGFNARLDIDYLSLPLAAGDIFVLATDGVHAHVDTATMAEAVRRHASDLDQAAREIVQAAHEHGSPDNLTVQVVVVDELPQHGARELTQQLSQLPLAPIFEARAVVDGYRIVRELHASHRSHTYLAVDTATDTTVVLKTPSVDLHSEPSLLERFLLEEWIARRIQSPHVLKPCPPERERSCLYIVTEFIDGQTLAQWMIDHPRPDVETVRGIVEQIARGLQAFHRLEMLHQDLRPENVMIDKTGTVKIIDFGAARVAGITEMSTPLERGDIVGTAQYTAPEYFLGDAGTARSDQFSLGVIAYQMLSGRLPYGAGVAKARTATAQRNLRYDSVLAADRQIPKWIDDVLKKAVHPDPFKRHEALSEFVHDLRHPTQAFLSRTRPPLVERHPVRFWKGVSFVLGVIVLVMLATRHHG</sequence>
<evidence type="ECO:0000256" key="4">
    <source>
        <dbReference type="ARBA" id="ARBA00022840"/>
    </source>
</evidence>
<dbReference type="InterPro" id="IPR036457">
    <property type="entry name" value="PPM-type-like_dom_sf"/>
</dbReference>
<dbReference type="PROSITE" id="PS51746">
    <property type="entry name" value="PPM_2"/>
    <property type="match status" value="1"/>
</dbReference>
<dbReference type="Pfam" id="PF00069">
    <property type="entry name" value="Pkinase"/>
    <property type="match status" value="1"/>
</dbReference>